<feature type="compositionally biased region" description="Basic and acidic residues" evidence="2">
    <location>
        <begin position="248"/>
        <end position="261"/>
    </location>
</feature>
<comment type="caution">
    <text evidence="4">The sequence shown here is derived from an EMBL/GenBank/DDBJ whole genome shotgun (WGS) entry which is preliminary data.</text>
</comment>
<accession>A0ABR3WUL3</accession>
<feature type="compositionally biased region" description="Polar residues" evidence="2">
    <location>
        <begin position="162"/>
        <end position="171"/>
    </location>
</feature>
<protein>
    <recommendedName>
        <fullName evidence="1">RNA-dependent RNA polymerase</fullName>
        <ecNumber evidence="1">2.7.7.48</ecNumber>
    </recommendedName>
</protein>
<keyword evidence="1" id="KW-0696">RNA-directed RNA polymerase</keyword>
<feature type="region of interest" description="Disordered" evidence="2">
    <location>
        <begin position="144"/>
        <end position="216"/>
    </location>
</feature>
<keyword evidence="1" id="KW-0694">RNA-binding</keyword>
<feature type="compositionally biased region" description="Basic residues" evidence="2">
    <location>
        <begin position="234"/>
        <end position="244"/>
    </location>
</feature>
<dbReference type="Gene3D" id="1.10.8.790">
    <property type="entry name" value="RNA-dependent RNA polymerase, slab domain, helical subdomain-like"/>
    <property type="match status" value="1"/>
</dbReference>
<name>A0ABR3WUL3_9EURO</name>
<dbReference type="InterPro" id="IPR007855">
    <property type="entry name" value="RDRP"/>
</dbReference>
<proteinExistence type="inferred from homology"/>
<evidence type="ECO:0000256" key="2">
    <source>
        <dbReference type="SAM" id="MobiDB-lite"/>
    </source>
</evidence>
<dbReference type="Pfam" id="PF05183">
    <property type="entry name" value="RdRP"/>
    <property type="match status" value="1"/>
</dbReference>
<dbReference type="Proteomes" id="UP001583193">
    <property type="component" value="Unassembled WGS sequence"/>
</dbReference>
<feature type="domain" description="RDRP core" evidence="3">
    <location>
        <begin position="470"/>
        <end position="1122"/>
    </location>
</feature>
<reference evidence="4 5" key="1">
    <citation type="journal article" date="2024" name="IMA Fungus">
        <title>IMA Genome - F19 : A genome assembly and annotation guide to empower mycologists, including annotated draft genome sequences of Ceratocystis pirilliformis, Diaporthe australafricana, Fusarium ophioides, Paecilomyces lecythidis, and Sporothrix stenoceras.</title>
        <authorList>
            <person name="Aylward J."/>
            <person name="Wilson A.M."/>
            <person name="Visagie C.M."/>
            <person name="Spraker J."/>
            <person name="Barnes I."/>
            <person name="Buitendag C."/>
            <person name="Ceriani C."/>
            <person name="Del Mar Angel L."/>
            <person name="du Plessis D."/>
            <person name="Fuchs T."/>
            <person name="Gasser K."/>
            <person name="Kramer D."/>
            <person name="Li W."/>
            <person name="Munsamy K."/>
            <person name="Piso A."/>
            <person name="Price J.L."/>
            <person name="Sonnekus B."/>
            <person name="Thomas C."/>
            <person name="van der Nest A."/>
            <person name="van Dijk A."/>
            <person name="van Heerden A."/>
            <person name="van Vuuren N."/>
            <person name="Yilmaz N."/>
            <person name="Duong T.A."/>
            <person name="van der Merwe N.A."/>
            <person name="Wingfield M.J."/>
            <person name="Wingfield B.D."/>
        </authorList>
    </citation>
    <scope>NUCLEOTIDE SEQUENCE [LARGE SCALE GENOMIC DNA]</scope>
    <source>
        <strain evidence="4 5">CMW 18167</strain>
    </source>
</reference>
<evidence type="ECO:0000256" key="1">
    <source>
        <dbReference type="RuleBase" id="RU363098"/>
    </source>
</evidence>
<evidence type="ECO:0000313" key="5">
    <source>
        <dbReference type="Proteomes" id="UP001583193"/>
    </source>
</evidence>
<dbReference type="PANTHER" id="PTHR23079">
    <property type="entry name" value="RNA-DEPENDENT RNA POLYMERASE"/>
    <property type="match status" value="1"/>
</dbReference>
<dbReference type="InterPro" id="IPR057596">
    <property type="entry name" value="RDRP_core"/>
</dbReference>
<gene>
    <name evidence="4" type="ORF">Plec18167_008810</name>
</gene>
<dbReference type="PANTHER" id="PTHR23079:SF14">
    <property type="entry name" value="RNA-DEPENDENT RNA POLYMERASE"/>
    <property type="match status" value="1"/>
</dbReference>
<comment type="similarity">
    <text evidence="1">Belongs to the RdRP family.</text>
</comment>
<evidence type="ECO:0000259" key="3">
    <source>
        <dbReference type="Pfam" id="PF05183"/>
    </source>
</evidence>
<dbReference type="EC" id="2.7.7.48" evidence="1"/>
<feature type="compositionally biased region" description="Acidic residues" evidence="2">
    <location>
        <begin position="203"/>
        <end position="216"/>
    </location>
</feature>
<comment type="catalytic activity">
    <reaction evidence="1">
        <text>RNA(n) + a ribonucleoside 5'-triphosphate = RNA(n+1) + diphosphate</text>
        <dbReference type="Rhea" id="RHEA:21248"/>
        <dbReference type="Rhea" id="RHEA-COMP:14527"/>
        <dbReference type="Rhea" id="RHEA-COMP:17342"/>
        <dbReference type="ChEBI" id="CHEBI:33019"/>
        <dbReference type="ChEBI" id="CHEBI:61557"/>
        <dbReference type="ChEBI" id="CHEBI:140395"/>
        <dbReference type="EC" id="2.7.7.48"/>
    </reaction>
</comment>
<keyword evidence="1" id="KW-0548">Nucleotidyltransferase</keyword>
<keyword evidence="1" id="KW-0808">Transferase</keyword>
<evidence type="ECO:0000313" key="4">
    <source>
        <dbReference type="EMBL" id="KAL1867019.1"/>
    </source>
</evidence>
<keyword evidence="5" id="KW-1185">Reference proteome</keyword>
<dbReference type="EMBL" id="JAVDPF010000046">
    <property type="protein sequence ID" value="KAL1867019.1"/>
    <property type="molecule type" value="Genomic_DNA"/>
</dbReference>
<organism evidence="4 5">
    <name type="scientific">Paecilomyces lecythidis</name>
    <dbReference type="NCBI Taxonomy" id="3004212"/>
    <lineage>
        <taxon>Eukaryota</taxon>
        <taxon>Fungi</taxon>
        <taxon>Dikarya</taxon>
        <taxon>Ascomycota</taxon>
        <taxon>Pezizomycotina</taxon>
        <taxon>Eurotiomycetes</taxon>
        <taxon>Eurotiomycetidae</taxon>
        <taxon>Eurotiales</taxon>
        <taxon>Thermoascaceae</taxon>
        <taxon>Paecilomyces</taxon>
    </lineage>
</organism>
<sequence>MNSPRTPVKPAEELNRIIETLNLKYGLQLPNPVMYSPAAHGKDKPLDLRCFLGIRILYYNRSVDIKTVINNFDEWVRPRQTQWVYKQRQELGTLPSRSSFLRRDSLQMITEAERDIRLKALLKLIDDEIYLMNRGSYATNSFESRATPRDLSNGPSREYIPSSVQRNQSSPTKRRPSDEQEVFHTAPSSPVESPDISDSFALDSDEFGDSDLDGMEIDTMSRTDDAIDDAQKQISHKKSKKRQSTIHEFLKIKKPLREPATDKNTAGSASKPPVSFSTTASSYLGLGDSRTLDTSFGTDTTDLTDPLDYDASESGSIVDLMLSHEASDLFRSTREPELPSMPDVTQPELPYEQRFITDLLEHGPFSTEWNFSRHIPVRCRYELERIAREWNLPSEKMLVGDKVPFSKYDDLWRWIENHGQRFGKALPEKSSPSAWDSAVDQFTHPEKHSEVTVFSGSLSWCDPREQGILKLKLNPLRVEKGCRFHRRFGSDRFLTLTTPGPSRPPNHLSLRSRPSLLRESIVKWLTQNDHRCLGRTWRPFYVEEVKHTKKQNGELKFRVEFFAVDGIDFKHNRRKAPTLAPAGQRSDEHTPMSIDSLLEWHIPRLSNIDQSDCKLFQRISLGLSRTWATAVLRPDQIFHLKDTPGKTVMNDGCALMSRTLARMICDELGISGSTPSCFQGRIAGAKGLWMVDRHNSSLGAEDELWIQISDSQLKIKPHPRYWQHLGSDREKLTFEVTNWSKPLHSVDLNIQLLNILDNRGDVKDYVAKLVREGIEEAHQEFTTAMIKDSPLLCRALIQKIQPPAEDGLSRSKSRSVDSWWLDNSESVIRFLEAGFTPRNFLPLRKRLRNCLKSALHRYFEELHIRVPLSTYAYCIADPYGVLKEDEVHFGFSSAWNDPSFEDNMLDGIEVLVGRLPAHLPSDIQRRRAVWRQELRHFKDVIVFPTRGNTPLAHMLSGGDYDGDIPWICWDQNIVSSFRNADMPEDPPGPEYFELVKHSAPMTQIHSMDEFLERTFMFNLTTSNLGRCTVEHEKIVYEESLDSPRAQELATLLSHLVDSRKAGLWLSEETWKRYRSKISPRERRRPAYKVPAPDRGSSNDIIDYSDRVRWNANNIVDYLKFEIAKNEVGRVLKAVEDLYDRLDVQSRSDKDLERPWQTTVDRAREENRAGQKELDGALKLIKSQVEDSYTRWRHDNRFDDGRSFRAVTQAAGDVIRQIRPPAGDHSLLHTWRNSQYEWQQLLASCAYARYPQSDFVYYAFGEMLCRIKTGHASARLVTDTMYSCYKFSIKTSQQLASKLDDEDSDEEYEDQDAIEALLSRGASIGFEYDDDDNASVE</sequence>
<feature type="region of interest" description="Disordered" evidence="2">
    <location>
        <begin position="230"/>
        <end position="276"/>
    </location>
</feature>